<accession>A0A0F9NRZ5</accession>
<organism evidence="1">
    <name type="scientific">marine sediment metagenome</name>
    <dbReference type="NCBI Taxonomy" id="412755"/>
    <lineage>
        <taxon>unclassified sequences</taxon>
        <taxon>metagenomes</taxon>
        <taxon>ecological metagenomes</taxon>
    </lineage>
</organism>
<dbReference type="EMBL" id="LAZR01006508">
    <property type="protein sequence ID" value="KKM91635.1"/>
    <property type="molecule type" value="Genomic_DNA"/>
</dbReference>
<feature type="non-terminal residue" evidence="1">
    <location>
        <position position="470"/>
    </location>
</feature>
<name>A0A0F9NRZ5_9ZZZZ</name>
<gene>
    <name evidence="1" type="ORF">LCGC14_1226640</name>
</gene>
<sequence>MDRLIQFLNSLIPRRPRMHPNPEAGTIQLPVNSTGTIVDTVTLGGKDREIIVLGGDGAAGEVAGVVNTSPVETEYGLVTRPIQRIDGAELTIATLGISGVFTGAWNDTNADGISFVEASAFADQVSATNGFVIEESDDSADANFTRIVAQATVAVSTLSTIRGAISARYWRVKYTNGATAQGSFKLDATARSSVPPAVDAAGQLQVDVLSVPANQTVDLNQVAGTAVSVNAGNVDAGTQRVVLATDQATVAISAASLPLPSGAATSANQLADGHNVTVDNLVSAPAFVELSDGSAAYIGAKTGQLPAALVGSKLDVVLGAVTAGVTLEVVGDVAQGVTVGGNPVLQGAEARTTNPTAVTDGQAVRLQADDQGRLVTAPFAPRDLVVQGRTVFTTTTEATVLAAAAATFHDLMLAILTNESATKVRVDIRDSTAGTIRFSVELAADGGGAAIPFPATLPQAAVNTPWTAQL</sequence>
<evidence type="ECO:0000313" key="1">
    <source>
        <dbReference type="EMBL" id="KKM91635.1"/>
    </source>
</evidence>
<comment type="caution">
    <text evidence="1">The sequence shown here is derived from an EMBL/GenBank/DDBJ whole genome shotgun (WGS) entry which is preliminary data.</text>
</comment>
<proteinExistence type="predicted"/>
<reference evidence="1" key="1">
    <citation type="journal article" date="2015" name="Nature">
        <title>Complex archaea that bridge the gap between prokaryotes and eukaryotes.</title>
        <authorList>
            <person name="Spang A."/>
            <person name="Saw J.H."/>
            <person name="Jorgensen S.L."/>
            <person name="Zaremba-Niedzwiedzka K."/>
            <person name="Martijn J."/>
            <person name="Lind A.E."/>
            <person name="van Eijk R."/>
            <person name="Schleper C."/>
            <person name="Guy L."/>
            <person name="Ettema T.J."/>
        </authorList>
    </citation>
    <scope>NUCLEOTIDE SEQUENCE</scope>
</reference>
<protein>
    <submittedName>
        <fullName evidence="1">Uncharacterized protein</fullName>
    </submittedName>
</protein>
<dbReference type="AlphaFoldDB" id="A0A0F9NRZ5"/>